<proteinExistence type="predicted"/>
<dbReference type="Proteomes" id="UP001501666">
    <property type="component" value="Unassembled WGS sequence"/>
</dbReference>
<gene>
    <name evidence="1" type="ORF">GCM10010412_072350</name>
</gene>
<organism evidence="1 2">
    <name type="scientific">Nonomuraea recticatena</name>
    <dbReference type="NCBI Taxonomy" id="46178"/>
    <lineage>
        <taxon>Bacteria</taxon>
        <taxon>Bacillati</taxon>
        <taxon>Actinomycetota</taxon>
        <taxon>Actinomycetes</taxon>
        <taxon>Streptosporangiales</taxon>
        <taxon>Streptosporangiaceae</taxon>
        <taxon>Nonomuraea</taxon>
    </lineage>
</organism>
<dbReference type="EMBL" id="BAAATE010000026">
    <property type="protein sequence ID" value="GAA2685384.1"/>
    <property type="molecule type" value="Genomic_DNA"/>
</dbReference>
<evidence type="ECO:0000313" key="1">
    <source>
        <dbReference type="EMBL" id="GAA2685384.1"/>
    </source>
</evidence>
<dbReference type="RefSeq" id="WP_346152843.1">
    <property type="nucleotide sequence ID" value="NZ_BAAATE010000026.1"/>
</dbReference>
<accession>A0ABP6F6S1</accession>
<comment type="caution">
    <text evidence="1">The sequence shown here is derived from an EMBL/GenBank/DDBJ whole genome shotgun (WGS) entry which is preliminary data.</text>
</comment>
<reference evidence="2" key="1">
    <citation type="journal article" date="2019" name="Int. J. Syst. Evol. Microbiol.">
        <title>The Global Catalogue of Microorganisms (GCM) 10K type strain sequencing project: providing services to taxonomists for standard genome sequencing and annotation.</title>
        <authorList>
            <consortium name="The Broad Institute Genomics Platform"/>
            <consortium name="The Broad Institute Genome Sequencing Center for Infectious Disease"/>
            <person name="Wu L."/>
            <person name="Ma J."/>
        </authorList>
    </citation>
    <scope>NUCLEOTIDE SEQUENCE [LARGE SCALE GENOMIC DNA]</scope>
    <source>
        <strain evidence="2">JCM 6835</strain>
    </source>
</reference>
<name>A0ABP6F6S1_9ACTN</name>
<protein>
    <submittedName>
        <fullName evidence="1">Uncharacterized protein</fullName>
    </submittedName>
</protein>
<sequence length="109" mass="11265">MAATDLHTPTGAADDYASHLDGSKRLAAALLGHVAAASASVRAADTCLAALLARSAGADGDLAAIDYEDATEDFEAISRALRNLRRIGKALRAEIEEAQRPAAPDHADQ</sequence>
<keyword evidence="2" id="KW-1185">Reference proteome</keyword>
<evidence type="ECO:0000313" key="2">
    <source>
        <dbReference type="Proteomes" id="UP001501666"/>
    </source>
</evidence>